<comment type="caution">
    <text evidence="4">The sequence shown here is derived from an EMBL/GenBank/DDBJ whole genome shotgun (WGS) entry which is preliminary data.</text>
</comment>
<evidence type="ECO:0000313" key="4">
    <source>
        <dbReference type="EMBL" id="TCK26722.1"/>
    </source>
</evidence>
<dbReference type="InterPro" id="IPR012349">
    <property type="entry name" value="Split_barrel_FMN-bd"/>
</dbReference>
<dbReference type="Gene3D" id="2.30.110.10">
    <property type="entry name" value="Electron Transport, Fmn-binding Protein, Chain A"/>
    <property type="match status" value="1"/>
</dbReference>
<dbReference type="OrthoDB" id="9792858at2"/>
<evidence type="ECO:0000256" key="2">
    <source>
        <dbReference type="ARBA" id="ARBA00023002"/>
    </source>
</evidence>
<dbReference type="PANTHER" id="PTHR30466">
    <property type="entry name" value="FLAVIN REDUCTASE"/>
    <property type="match status" value="1"/>
</dbReference>
<dbReference type="InterPro" id="IPR050268">
    <property type="entry name" value="NADH-dep_flavin_reductase"/>
</dbReference>
<dbReference type="GO" id="GO:0042602">
    <property type="term" value="F:riboflavin reductase (NADPH) activity"/>
    <property type="evidence" value="ECO:0007669"/>
    <property type="project" value="TreeGrafter"/>
</dbReference>
<evidence type="ECO:0000313" key="5">
    <source>
        <dbReference type="Proteomes" id="UP000295560"/>
    </source>
</evidence>
<dbReference type="EMBL" id="SMFZ01000001">
    <property type="protein sequence ID" value="TCK26722.1"/>
    <property type="molecule type" value="Genomic_DNA"/>
</dbReference>
<dbReference type="SUPFAM" id="SSF50475">
    <property type="entry name" value="FMN-binding split barrel"/>
    <property type="match status" value="1"/>
</dbReference>
<feature type="domain" description="Flavin reductase like" evidence="3">
    <location>
        <begin position="21"/>
        <end position="164"/>
    </location>
</feature>
<gene>
    <name evidence="4" type="ORF">EV378_2565</name>
</gene>
<keyword evidence="5" id="KW-1185">Reference proteome</keyword>
<dbReference type="InterPro" id="IPR002563">
    <property type="entry name" value="Flavin_Rdtase-like_dom"/>
</dbReference>
<comment type="similarity">
    <text evidence="1">Belongs to the non-flavoprotein flavin reductase family.</text>
</comment>
<dbReference type="SMART" id="SM00903">
    <property type="entry name" value="Flavin_Reduct"/>
    <property type="match status" value="1"/>
</dbReference>
<dbReference type="AlphaFoldDB" id="A0A4R1I933"/>
<evidence type="ECO:0000259" key="3">
    <source>
        <dbReference type="SMART" id="SM00903"/>
    </source>
</evidence>
<dbReference type="Pfam" id="PF01613">
    <property type="entry name" value="Flavin_Reduct"/>
    <property type="match status" value="1"/>
</dbReference>
<dbReference type="Proteomes" id="UP000295560">
    <property type="component" value="Unassembled WGS sequence"/>
</dbReference>
<dbReference type="GO" id="GO:0010181">
    <property type="term" value="F:FMN binding"/>
    <property type="evidence" value="ECO:0007669"/>
    <property type="project" value="InterPro"/>
</dbReference>
<organism evidence="4 5">
    <name type="scientific">Pseudonocardia endophytica</name>
    <dbReference type="NCBI Taxonomy" id="401976"/>
    <lineage>
        <taxon>Bacteria</taxon>
        <taxon>Bacillati</taxon>
        <taxon>Actinomycetota</taxon>
        <taxon>Actinomycetes</taxon>
        <taxon>Pseudonocardiales</taxon>
        <taxon>Pseudonocardiaceae</taxon>
        <taxon>Pseudonocardia</taxon>
    </lineage>
</organism>
<accession>A0A4R1I933</accession>
<dbReference type="RefSeq" id="WP_132424381.1">
    <property type="nucleotide sequence ID" value="NZ_SMFZ01000001.1"/>
</dbReference>
<reference evidence="4 5" key="1">
    <citation type="submission" date="2019-03" db="EMBL/GenBank/DDBJ databases">
        <title>Sequencing the genomes of 1000 actinobacteria strains.</title>
        <authorList>
            <person name="Klenk H.-P."/>
        </authorList>
    </citation>
    <scope>NUCLEOTIDE SEQUENCE [LARGE SCALE GENOMIC DNA]</scope>
    <source>
        <strain evidence="4 5">DSM 44969</strain>
    </source>
</reference>
<keyword evidence="2" id="KW-0560">Oxidoreductase</keyword>
<evidence type="ECO:0000256" key="1">
    <source>
        <dbReference type="ARBA" id="ARBA00008898"/>
    </source>
</evidence>
<name>A0A4R1I933_PSEEN</name>
<proteinExistence type="inferred from homology"/>
<protein>
    <submittedName>
        <fullName evidence="4">Flavin reductase (DIM6/NTAB) family NADH-FMN oxidoreductase RutF</fullName>
    </submittedName>
</protein>
<sequence length="168" mass="17557">MTTLPLMPTTPGDTAQLRTVFGCFPSGVTAVCADVDGAPVGMAASSFTSVSVGPPLVSVCVQNSSETWPRLRTADRIGLSVLSDGQDGVCRSLSTKNGDRFAGVRWTCSADGSIFIEGAAAMLDCTLYGEMPAGDHAIALLQIRQVHAEVGVAPLVFHGSRFRRLAEV</sequence>
<dbReference type="PANTHER" id="PTHR30466:SF11">
    <property type="entry name" value="FLAVIN-DEPENDENT MONOOXYGENASE, REDUCTASE SUBUNIT HSAB"/>
    <property type="match status" value="1"/>
</dbReference>